<keyword evidence="1" id="KW-0812">Transmembrane</keyword>
<feature type="signal peptide" evidence="2">
    <location>
        <begin position="1"/>
        <end position="19"/>
    </location>
</feature>
<dbReference type="RefSeq" id="XP_028883647.1">
    <property type="nucleotide sequence ID" value="XM_029024824.1"/>
</dbReference>
<sequence length="478" mass="52459">MSNLFILGSNALLFLETVEQPLYFTRCAPTEAHSVISDSKINTLLDWYVVRGVDDVQFRVALLLQPENKTISEYTEPSLVFMGDISSQCRSISSSSLLLLPSSSSSLSSSSTSDPVNTASVTVFTSSTAVHLLYICGDDTSGALHVLIAQWRDGNLIVSVDETLMSLSMAKSWLLPRDVGAASTLLIYVVGIDGATSMILLEGMNSLGAHPSSITRMKLPDKFLVGETELVTSCFLPSVGVSGLVRYLRSDGTFHFELYRIFSHEQSAELLLETSTAIFTDLSAEERQYCSLSSRVSFTDCRFTLVGLETLQVDVAVTAILKSPTAAGLRDLGGWVKCGETLLTGSAIIQDGGRRVLVTPLRRLQFKSLVSREDINEEEGKIKGHMGRCIFDQSDSKLNCSVKEKPHYAPMRGVSRRCTAARMWWQPATTTFAPDRYLCKYVGVTLTEILTFSFIFFTTAFGVQLVAKMLPIWVGYLG</sequence>
<gene>
    <name evidence="3" type="ORF">TM35_000111150</name>
</gene>
<evidence type="ECO:0000313" key="4">
    <source>
        <dbReference type="Proteomes" id="UP000192257"/>
    </source>
</evidence>
<keyword evidence="2" id="KW-0732">Signal</keyword>
<reference evidence="3 4" key="1">
    <citation type="submission" date="2017-03" db="EMBL/GenBank/DDBJ databases">
        <title>An alternative strategy for trypanosome survival in the mammalian bloodstream revealed through genome and transcriptome analysis of the ubiquitous bovine parasite Trypanosoma (Megatrypanum) theileri.</title>
        <authorList>
            <person name="Kelly S."/>
            <person name="Ivens A."/>
            <person name="Mott A."/>
            <person name="O'Neill E."/>
            <person name="Emms D."/>
            <person name="Macleod O."/>
            <person name="Voorheis P."/>
            <person name="Matthews J."/>
            <person name="Matthews K."/>
            <person name="Carrington M."/>
        </authorList>
    </citation>
    <scope>NUCLEOTIDE SEQUENCE [LARGE SCALE GENOMIC DNA]</scope>
    <source>
        <strain evidence="3">Edinburgh</strain>
    </source>
</reference>
<dbReference type="GeneID" id="39984604"/>
<dbReference type="EMBL" id="NBCO01000011">
    <property type="protein sequence ID" value="ORC89581.1"/>
    <property type="molecule type" value="Genomic_DNA"/>
</dbReference>
<protein>
    <submittedName>
        <fullName evidence="3">Uncharacterized protein</fullName>
    </submittedName>
</protein>
<organism evidence="3 4">
    <name type="scientific">Trypanosoma theileri</name>
    <dbReference type="NCBI Taxonomy" id="67003"/>
    <lineage>
        <taxon>Eukaryota</taxon>
        <taxon>Discoba</taxon>
        <taxon>Euglenozoa</taxon>
        <taxon>Kinetoplastea</taxon>
        <taxon>Metakinetoplastina</taxon>
        <taxon>Trypanosomatida</taxon>
        <taxon>Trypanosomatidae</taxon>
        <taxon>Trypanosoma</taxon>
    </lineage>
</organism>
<dbReference type="VEuPathDB" id="TriTrypDB:TM35_000111150"/>
<proteinExistence type="predicted"/>
<evidence type="ECO:0000313" key="3">
    <source>
        <dbReference type="EMBL" id="ORC89581.1"/>
    </source>
</evidence>
<evidence type="ECO:0000256" key="1">
    <source>
        <dbReference type="SAM" id="Phobius"/>
    </source>
</evidence>
<name>A0A1X0NYA0_9TRYP</name>
<feature type="transmembrane region" description="Helical" evidence="1">
    <location>
        <begin position="449"/>
        <end position="467"/>
    </location>
</feature>
<comment type="caution">
    <text evidence="3">The sequence shown here is derived from an EMBL/GenBank/DDBJ whole genome shotgun (WGS) entry which is preliminary data.</text>
</comment>
<keyword evidence="1" id="KW-0472">Membrane</keyword>
<feature type="chain" id="PRO_5012778042" evidence="2">
    <location>
        <begin position="20"/>
        <end position="478"/>
    </location>
</feature>
<dbReference type="Proteomes" id="UP000192257">
    <property type="component" value="Unassembled WGS sequence"/>
</dbReference>
<dbReference type="OrthoDB" id="246082at2759"/>
<accession>A0A1X0NYA0</accession>
<dbReference type="AlphaFoldDB" id="A0A1X0NYA0"/>
<evidence type="ECO:0000256" key="2">
    <source>
        <dbReference type="SAM" id="SignalP"/>
    </source>
</evidence>
<keyword evidence="4" id="KW-1185">Reference proteome</keyword>
<keyword evidence="1" id="KW-1133">Transmembrane helix</keyword>